<dbReference type="EMBL" id="JAQRFI010000177">
    <property type="protein sequence ID" value="MDC9591791.1"/>
    <property type="molecule type" value="Genomic_DNA"/>
</dbReference>
<name>A0ABT5LKY9_9GAMM</name>
<protein>
    <submittedName>
        <fullName evidence="1">Uncharacterized protein</fullName>
    </submittedName>
</protein>
<feature type="non-terminal residue" evidence="1">
    <location>
        <position position="1"/>
    </location>
</feature>
<reference evidence="1 2" key="1">
    <citation type="submission" date="2023-02" db="EMBL/GenBank/DDBJ databases">
        <title>Entomopathogenic bacteria.</title>
        <authorList>
            <person name="Machado R.A."/>
        </authorList>
    </citation>
    <scope>NUCLEOTIDE SEQUENCE [LARGE SCALE GENOMIC DNA]</scope>
    <source>
        <strain evidence="1 2">XENO-10</strain>
    </source>
</reference>
<accession>A0ABT5LKY9</accession>
<keyword evidence="2" id="KW-1185">Reference proteome</keyword>
<sequence length="93" mass="10802">VTLFVVSLANYRQEQITTLKRDVENLIRCAFRENSQYSVKKTWPYSRFSFSSLGREIHREFSEIVSLTFSLGDILSELSVPRLKTLSVEVKNV</sequence>
<proteinExistence type="predicted"/>
<evidence type="ECO:0000313" key="2">
    <source>
        <dbReference type="Proteomes" id="UP001217178"/>
    </source>
</evidence>
<comment type="caution">
    <text evidence="1">The sequence shown here is derived from an EMBL/GenBank/DDBJ whole genome shotgun (WGS) entry which is preliminary data.</text>
</comment>
<gene>
    <name evidence="1" type="ORF">PSI23_21550</name>
</gene>
<dbReference type="Proteomes" id="UP001217178">
    <property type="component" value="Unassembled WGS sequence"/>
</dbReference>
<evidence type="ECO:0000313" key="1">
    <source>
        <dbReference type="EMBL" id="MDC9591791.1"/>
    </source>
</evidence>
<organism evidence="1 2">
    <name type="scientific">Xenorhabdus yunnanensis</name>
    <dbReference type="NCBI Taxonomy" id="3025878"/>
    <lineage>
        <taxon>Bacteria</taxon>
        <taxon>Pseudomonadati</taxon>
        <taxon>Pseudomonadota</taxon>
        <taxon>Gammaproteobacteria</taxon>
        <taxon>Enterobacterales</taxon>
        <taxon>Morganellaceae</taxon>
        <taxon>Xenorhabdus</taxon>
    </lineage>
</organism>